<dbReference type="Gene3D" id="3.30.1310.20">
    <property type="entry name" value="PRTase-like"/>
    <property type="match status" value="1"/>
</dbReference>
<gene>
    <name evidence="5" type="ORF">ACFPPB_08355</name>
</gene>
<dbReference type="InterPro" id="IPR029057">
    <property type="entry name" value="PRTase-like"/>
</dbReference>
<dbReference type="Pfam" id="PF00156">
    <property type="entry name" value="Pribosyltran"/>
    <property type="match status" value="1"/>
</dbReference>
<dbReference type="Proteomes" id="UP001596111">
    <property type="component" value="Unassembled WGS sequence"/>
</dbReference>
<accession>A0ABW0SVM8</accession>
<dbReference type="InterPro" id="IPR029058">
    <property type="entry name" value="AB_hydrolase_fold"/>
</dbReference>
<dbReference type="GO" id="GO:0016787">
    <property type="term" value="F:hydrolase activity"/>
    <property type="evidence" value="ECO:0007669"/>
    <property type="project" value="UniProtKB-KW"/>
</dbReference>
<evidence type="ECO:0000256" key="1">
    <source>
        <dbReference type="ARBA" id="ARBA00022801"/>
    </source>
</evidence>
<dbReference type="Gene3D" id="3.40.50.2020">
    <property type="match status" value="1"/>
</dbReference>
<dbReference type="EMBL" id="JBHSNG010000006">
    <property type="protein sequence ID" value="MFC5581119.1"/>
    <property type="molecule type" value="Genomic_DNA"/>
</dbReference>
<comment type="caution">
    <text evidence="5">The sequence shown here is derived from an EMBL/GenBank/DDBJ whole genome shotgun (WGS) entry which is preliminary data.</text>
</comment>
<evidence type="ECO:0000259" key="4">
    <source>
        <dbReference type="Pfam" id="PF20408"/>
    </source>
</evidence>
<feature type="domain" description="KANL3/Tex30 alpha/beta hydrolase-like" evidence="4">
    <location>
        <begin position="249"/>
        <end position="415"/>
    </location>
</feature>
<organism evidence="5 6">
    <name type="scientific">Rhodanobacter terrae</name>
    <dbReference type="NCBI Taxonomy" id="418647"/>
    <lineage>
        <taxon>Bacteria</taxon>
        <taxon>Pseudomonadati</taxon>
        <taxon>Pseudomonadota</taxon>
        <taxon>Gammaproteobacteria</taxon>
        <taxon>Lysobacterales</taxon>
        <taxon>Rhodanobacteraceae</taxon>
        <taxon>Rhodanobacter</taxon>
    </lineage>
</organism>
<dbReference type="RefSeq" id="WP_377326243.1">
    <property type="nucleotide sequence ID" value="NZ_JBHSNG010000006.1"/>
</dbReference>
<dbReference type="Pfam" id="PF20408">
    <property type="entry name" value="Abhydrolase_11"/>
    <property type="match status" value="1"/>
</dbReference>
<evidence type="ECO:0000313" key="6">
    <source>
        <dbReference type="Proteomes" id="UP001596111"/>
    </source>
</evidence>
<name>A0ABW0SVM8_9GAMM</name>
<dbReference type="PANTHER" id="PTHR22946:SF9">
    <property type="entry name" value="POLYKETIDE TRANSFERASE AF380"/>
    <property type="match status" value="1"/>
</dbReference>
<evidence type="ECO:0000256" key="2">
    <source>
        <dbReference type="SAM" id="MobiDB-lite"/>
    </source>
</evidence>
<evidence type="ECO:0000313" key="5">
    <source>
        <dbReference type="EMBL" id="MFC5581119.1"/>
    </source>
</evidence>
<proteinExistence type="predicted"/>
<dbReference type="CDD" id="cd06223">
    <property type="entry name" value="PRTases_typeI"/>
    <property type="match status" value="1"/>
</dbReference>
<feature type="region of interest" description="Disordered" evidence="2">
    <location>
        <begin position="436"/>
        <end position="465"/>
    </location>
</feature>
<dbReference type="InterPro" id="IPR050261">
    <property type="entry name" value="FrsA_esterase"/>
</dbReference>
<sequence>MAHWQADRFRDRIDAGNKLADALSSLRGQHPLILAIPRGGVPIGRIVADRLDGELDVVLVRKIGAPGNPEYAIGAIDESGTAQWSSDARLAGADDRYIKREAAEQLALIRARRQSYGLGQPSIDPAGRTVVVVDDGLATGATMRSALLAVRARKPSRLVCAVPVASPRGLVFVEDVVDDLVYLSAPEHFRAVGQYYVQFPAVDDSEVVRLLMRSPSGSAASAGSEDIQISVDGLLLDGDLQVPKGASGLVIFTHGSGSNRNSPRNRRVAQAMHAKGLATLLFDLLSEEEARNTSARFDIPRLAARLDAAVRWVMTHPHAQSLSIGLFGASTGAAAALVLAARYPMVIKAVVSRGGRPDLAGRAALARVKAPTLLIVGGADSDVVALNRSALSILPCHAELVLVPNATHLFKEEGAMERVEELAISWFRQWLPNRSRGVTTSTDSTRNFPNLAQGDLGQPRPGSPS</sequence>
<evidence type="ECO:0000259" key="3">
    <source>
        <dbReference type="Pfam" id="PF00156"/>
    </source>
</evidence>
<dbReference type="SUPFAM" id="SSF53474">
    <property type="entry name" value="alpha/beta-Hydrolases"/>
    <property type="match status" value="1"/>
</dbReference>
<dbReference type="SUPFAM" id="SSF53271">
    <property type="entry name" value="PRTase-like"/>
    <property type="match status" value="1"/>
</dbReference>
<dbReference type="InterPro" id="IPR000836">
    <property type="entry name" value="PRTase_dom"/>
</dbReference>
<keyword evidence="1 5" id="KW-0378">Hydrolase</keyword>
<protein>
    <submittedName>
        <fullName evidence="5">Alpha/beta family hydrolase</fullName>
    </submittedName>
</protein>
<reference evidence="6" key="1">
    <citation type="journal article" date="2019" name="Int. J. Syst. Evol. Microbiol.">
        <title>The Global Catalogue of Microorganisms (GCM) 10K type strain sequencing project: providing services to taxonomists for standard genome sequencing and annotation.</title>
        <authorList>
            <consortium name="The Broad Institute Genomics Platform"/>
            <consortium name="The Broad Institute Genome Sequencing Center for Infectious Disease"/>
            <person name="Wu L."/>
            <person name="Ma J."/>
        </authorList>
    </citation>
    <scope>NUCLEOTIDE SEQUENCE [LARGE SCALE GENOMIC DNA]</scope>
    <source>
        <strain evidence="6">CGMCC 1.13587</strain>
    </source>
</reference>
<keyword evidence="6" id="KW-1185">Reference proteome</keyword>
<dbReference type="PANTHER" id="PTHR22946">
    <property type="entry name" value="DIENELACTONE HYDROLASE DOMAIN-CONTAINING PROTEIN-RELATED"/>
    <property type="match status" value="1"/>
</dbReference>
<feature type="domain" description="Phosphoribosyltransferase" evidence="3">
    <location>
        <begin position="17"/>
        <end position="198"/>
    </location>
</feature>
<dbReference type="InterPro" id="IPR046879">
    <property type="entry name" value="KANL3/Tex30_Abhydrolase"/>
</dbReference>
<dbReference type="Gene3D" id="3.40.50.1820">
    <property type="entry name" value="alpha/beta hydrolase"/>
    <property type="match status" value="1"/>
</dbReference>
<feature type="compositionally biased region" description="Polar residues" evidence="2">
    <location>
        <begin position="436"/>
        <end position="450"/>
    </location>
</feature>